<keyword evidence="2" id="KW-0812">Transmembrane</keyword>
<dbReference type="SUPFAM" id="SSF141571">
    <property type="entry name" value="Pentapeptide repeat-like"/>
    <property type="match status" value="1"/>
</dbReference>
<evidence type="ECO:0000256" key="1">
    <source>
        <dbReference type="ARBA" id="ARBA00022737"/>
    </source>
</evidence>
<feature type="transmembrane region" description="Helical" evidence="2">
    <location>
        <begin position="99"/>
        <end position="120"/>
    </location>
</feature>
<organism evidence="3 4">
    <name type="scientific">Phaeobacter porticola</name>
    <dbReference type="NCBI Taxonomy" id="1844006"/>
    <lineage>
        <taxon>Bacteria</taxon>
        <taxon>Pseudomonadati</taxon>
        <taxon>Pseudomonadota</taxon>
        <taxon>Alphaproteobacteria</taxon>
        <taxon>Rhodobacterales</taxon>
        <taxon>Roseobacteraceae</taxon>
        <taxon>Phaeobacter</taxon>
    </lineage>
</organism>
<dbReference type="EMBL" id="CP016364">
    <property type="protein sequence ID" value="APG47339.1"/>
    <property type="molecule type" value="Genomic_DNA"/>
</dbReference>
<dbReference type="InterPro" id="IPR001646">
    <property type="entry name" value="5peptide_repeat"/>
</dbReference>
<dbReference type="Gene3D" id="2.160.20.80">
    <property type="entry name" value="E3 ubiquitin-protein ligase SopA"/>
    <property type="match status" value="1"/>
</dbReference>
<dbReference type="AlphaFoldDB" id="A0A1L3I5E8"/>
<keyword evidence="1" id="KW-0677">Repeat</keyword>
<dbReference type="STRING" id="1844006.PhaeoP97_01931"/>
<gene>
    <name evidence="3" type="ORF">PhaeoP97_01931</name>
</gene>
<feature type="transmembrane region" description="Helical" evidence="2">
    <location>
        <begin position="49"/>
        <end position="70"/>
    </location>
</feature>
<evidence type="ECO:0000256" key="2">
    <source>
        <dbReference type="SAM" id="Phobius"/>
    </source>
</evidence>
<evidence type="ECO:0000313" key="3">
    <source>
        <dbReference type="EMBL" id="APG47339.1"/>
    </source>
</evidence>
<proteinExistence type="predicted"/>
<dbReference type="RefSeq" id="WP_072504866.1">
    <property type="nucleotide sequence ID" value="NZ_CP016364.1"/>
</dbReference>
<accession>A0A1L3I5E8</accession>
<dbReference type="PANTHER" id="PTHR47485">
    <property type="entry name" value="THYLAKOID LUMENAL 17.4 KDA PROTEIN, CHLOROPLASTIC"/>
    <property type="match status" value="1"/>
</dbReference>
<sequence length="471" mass="52446">MLNTYLAIVSHPLFFTFIALCGGVYALLWATSLKPSALPQPLVWLRRHYVSALLIVVGILFVLAMTFYLVEIGLSVRRLVDLLGNELAKAEPQAEALRFLAHSIGILVAILAGSATIFFASIRVWTNERNTTATEQGLITDRINKAVEGLGAEKTVKQQRQGSEGALLYEDDINGNPDLKKPIMAEVTKPNIEVRTGSILALERLAKENLDFHIQIIEILCAYVRNNAMCDDPSPTGKLERVPSLRDDIQMAIKAIGRRGQKGKQAEAFLRFRLDLRNCNLSGADFATRDYSGAMFHHSLIEGANFMRANFQGAELNYCTLNYSRFLDCDLTGAILVHATLNQPVGSLHSNHLGWATLRGLDVSGADLSGVFNLGDNIQMNTIFGTSDTKLHERYTRPNRNGSISELRMELEYAKDDGESERADDLSRKLSEKGFRSWSPYSSDDGVTHSLYNDLMIKLDLCHFPFHGRHK</sequence>
<dbReference type="OrthoDB" id="7837851at2"/>
<feature type="transmembrane region" description="Helical" evidence="2">
    <location>
        <begin position="6"/>
        <end position="28"/>
    </location>
</feature>
<dbReference type="Pfam" id="PF00805">
    <property type="entry name" value="Pentapeptide"/>
    <property type="match status" value="1"/>
</dbReference>
<reference evidence="4" key="1">
    <citation type="submission" date="2016-07" db="EMBL/GenBank/DDBJ databases">
        <title>Phaeobacter portensis sp. nov., a tropodithietic acid producing bacterium isolated from a German harbor.</title>
        <authorList>
            <person name="Freese H.M."/>
            <person name="Bunk B."/>
            <person name="Breider S."/>
            <person name="Brinkhoff T."/>
        </authorList>
    </citation>
    <scope>NUCLEOTIDE SEQUENCE [LARGE SCALE GENOMIC DNA]</scope>
    <source>
        <strain evidence="4">P97</strain>
    </source>
</reference>
<dbReference type="KEGG" id="php:PhaeoP97_01931"/>
<dbReference type="Proteomes" id="UP000183859">
    <property type="component" value="Chromosome"/>
</dbReference>
<evidence type="ECO:0000313" key="4">
    <source>
        <dbReference type="Proteomes" id="UP000183859"/>
    </source>
</evidence>
<keyword evidence="2" id="KW-1133">Transmembrane helix</keyword>
<keyword evidence="2" id="KW-0472">Membrane</keyword>
<protein>
    <submittedName>
        <fullName evidence="3">Putative low-complexity protein</fullName>
    </submittedName>
</protein>
<dbReference type="PANTHER" id="PTHR47485:SF1">
    <property type="entry name" value="THYLAKOID LUMENAL 17.4 KDA PROTEIN, CHLOROPLASTIC"/>
    <property type="match status" value="1"/>
</dbReference>
<name>A0A1L3I5E8_9RHOB</name>
<keyword evidence="4" id="KW-1185">Reference proteome</keyword>